<evidence type="ECO:0000313" key="4">
    <source>
        <dbReference type="EnsemblMetazoa" id="CapteP194806"/>
    </source>
</evidence>
<reference evidence="3 5" key="2">
    <citation type="journal article" date="2013" name="Nature">
        <title>Insights into bilaterian evolution from three spiralian genomes.</title>
        <authorList>
            <person name="Simakov O."/>
            <person name="Marletaz F."/>
            <person name="Cho S.J."/>
            <person name="Edsinger-Gonzales E."/>
            <person name="Havlak P."/>
            <person name="Hellsten U."/>
            <person name="Kuo D.H."/>
            <person name="Larsson T."/>
            <person name="Lv J."/>
            <person name="Arendt D."/>
            <person name="Savage R."/>
            <person name="Osoegawa K."/>
            <person name="de Jong P."/>
            <person name="Grimwood J."/>
            <person name="Chapman J.A."/>
            <person name="Shapiro H."/>
            <person name="Aerts A."/>
            <person name="Otillar R.P."/>
            <person name="Terry A.Y."/>
            <person name="Boore J.L."/>
            <person name="Grigoriev I.V."/>
            <person name="Lindberg D.R."/>
            <person name="Seaver E.C."/>
            <person name="Weisblat D.A."/>
            <person name="Putnam N.H."/>
            <person name="Rokhsar D.S."/>
        </authorList>
    </citation>
    <scope>NUCLEOTIDE SEQUENCE</scope>
    <source>
        <strain evidence="3 5">I ESC-2004</strain>
    </source>
</reference>
<feature type="coiled-coil region" evidence="1">
    <location>
        <begin position="245"/>
        <end position="289"/>
    </location>
</feature>
<feature type="compositionally biased region" description="Polar residues" evidence="2">
    <location>
        <begin position="14"/>
        <end position="36"/>
    </location>
</feature>
<name>R7UZH9_CAPTE</name>
<dbReference type="EMBL" id="KB298264">
    <property type="protein sequence ID" value="ELU09372.1"/>
    <property type="molecule type" value="Genomic_DNA"/>
</dbReference>
<dbReference type="Proteomes" id="UP000014760">
    <property type="component" value="Unassembled WGS sequence"/>
</dbReference>
<reference evidence="5" key="1">
    <citation type="submission" date="2012-12" db="EMBL/GenBank/DDBJ databases">
        <authorList>
            <person name="Hellsten U."/>
            <person name="Grimwood J."/>
            <person name="Chapman J.A."/>
            <person name="Shapiro H."/>
            <person name="Aerts A."/>
            <person name="Otillar R.P."/>
            <person name="Terry A.Y."/>
            <person name="Boore J.L."/>
            <person name="Simakov O."/>
            <person name="Marletaz F."/>
            <person name="Cho S.-J."/>
            <person name="Edsinger-Gonzales E."/>
            <person name="Havlak P."/>
            <person name="Kuo D.-H."/>
            <person name="Larsson T."/>
            <person name="Lv J."/>
            <person name="Arendt D."/>
            <person name="Savage R."/>
            <person name="Osoegawa K."/>
            <person name="de Jong P."/>
            <person name="Lindberg D.R."/>
            <person name="Seaver E.C."/>
            <person name="Weisblat D.A."/>
            <person name="Putnam N.H."/>
            <person name="Grigoriev I.V."/>
            <person name="Rokhsar D.S."/>
        </authorList>
    </citation>
    <scope>NUCLEOTIDE SEQUENCE</scope>
    <source>
        <strain evidence="5">I ESC-2004</strain>
    </source>
</reference>
<feature type="region of interest" description="Disordered" evidence="2">
    <location>
        <begin position="1"/>
        <end position="36"/>
    </location>
</feature>
<evidence type="ECO:0000256" key="2">
    <source>
        <dbReference type="SAM" id="MobiDB-lite"/>
    </source>
</evidence>
<dbReference type="EMBL" id="AMQN01006394">
    <property type="status" value="NOT_ANNOTATED_CDS"/>
    <property type="molecule type" value="Genomic_DNA"/>
</dbReference>
<evidence type="ECO:0000256" key="1">
    <source>
        <dbReference type="SAM" id="Coils"/>
    </source>
</evidence>
<gene>
    <name evidence="3" type="ORF">CAPTEDRAFT_194806</name>
</gene>
<evidence type="ECO:0000313" key="3">
    <source>
        <dbReference type="EMBL" id="ELU09372.1"/>
    </source>
</evidence>
<dbReference type="EnsemblMetazoa" id="CapteT194806">
    <property type="protein sequence ID" value="CapteP194806"/>
    <property type="gene ID" value="CapteG194806"/>
</dbReference>
<keyword evidence="1" id="KW-0175">Coiled coil</keyword>
<dbReference type="HOGENOM" id="CLU_797523_0_0_1"/>
<sequence>MKKQERNCFPPVVRSSQTSNEQTQKSADESPVSQVSHVTEKTVRHAAVQTNVIVRGVFCLRGTQTEPTGCPSERSVCALQDELRAQRISARFSESNLKHSRQLNQQLQADLDQVRTENRQLQDELNRVRILYAKALEAKNAATYDSSFEEKPHLDELLPPPDMLSSEIEDGITIKTEKDDSSDSFSAGDSLWASVDDVRMETECSSAARSCRDAWLPKPRDVKTEPVETAENPVPAAMHISVEYAQKLEEELQMLRTQLSSTETTKKECANFRSKNRSLKEENSSLRKELSTLQKWRLKHARQKSGPYISLSSCALVKFVNVPGSVPATSVNLSSESQNGVLSNEPIN</sequence>
<evidence type="ECO:0000313" key="5">
    <source>
        <dbReference type="Proteomes" id="UP000014760"/>
    </source>
</evidence>
<proteinExistence type="predicted"/>
<keyword evidence="5" id="KW-1185">Reference proteome</keyword>
<protein>
    <submittedName>
        <fullName evidence="3 4">Uncharacterized protein</fullName>
    </submittedName>
</protein>
<reference evidence="4" key="3">
    <citation type="submission" date="2015-06" db="UniProtKB">
        <authorList>
            <consortium name="EnsemblMetazoa"/>
        </authorList>
    </citation>
    <scope>IDENTIFICATION</scope>
</reference>
<accession>R7UZH9</accession>
<feature type="coiled-coil region" evidence="1">
    <location>
        <begin position="97"/>
        <end position="138"/>
    </location>
</feature>
<dbReference type="AlphaFoldDB" id="R7UZH9"/>
<organism evidence="3">
    <name type="scientific">Capitella teleta</name>
    <name type="common">Polychaete worm</name>
    <dbReference type="NCBI Taxonomy" id="283909"/>
    <lineage>
        <taxon>Eukaryota</taxon>
        <taxon>Metazoa</taxon>
        <taxon>Spiralia</taxon>
        <taxon>Lophotrochozoa</taxon>
        <taxon>Annelida</taxon>
        <taxon>Polychaeta</taxon>
        <taxon>Sedentaria</taxon>
        <taxon>Scolecida</taxon>
        <taxon>Capitellidae</taxon>
        <taxon>Capitella</taxon>
    </lineage>
</organism>